<keyword evidence="1" id="KW-0479">Metal-binding</keyword>
<protein>
    <recommendedName>
        <fullName evidence="2">C2H2-type domain-containing protein</fullName>
    </recommendedName>
</protein>
<dbReference type="PROSITE" id="PS00028">
    <property type="entry name" value="ZINC_FINGER_C2H2_1"/>
    <property type="match status" value="1"/>
</dbReference>
<dbReference type="InterPro" id="IPR013087">
    <property type="entry name" value="Znf_C2H2_type"/>
</dbReference>
<gene>
    <name evidence="3" type="ORF">FA15DRAFT_659672</name>
</gene>
<evidence type="ECO:0000259" key="2">
    <source>
        <dbReference type="PROSITE" id="PS50157"/>
    </source>
</evidence>
<dbReference type="PROSITE" id="PS50157">
    <property type="entry name" value="ZINC_FINGER_C2H2_2"/>
    <property type="match status" value="1"/>
</dbReference>
<organism evidence="3 4">
    <name type="scientific">Coprinopsis marcescibilis</name>
    <name type="common">Agaric fungus</name>
    <name type="synonym">Psathyrella marcescibilis</name>
    <dbReference type="NCBI Taxonomy" id="230819"/>
    <lineage>
        <taxon>Eukaryota</taxon>
        <taxon>Fungi</taxon>
        <taxon>Dikarya</taxon>
        <taxon>Basidiomycota</taxon>
        <taxon>Agaricomycotina</taxon>
        <taxon>Agaricomycetes</taxon>
        <taxon>Agaricomycetidae</taxon>
        <taxon>Agaricales</taxon>
        <taxon>Agaricineae</taxon>
        <taxon>Psathyrellaceae</taxon>
        <taxon>Coprinopsis</taxon>
    </lineage>
</organism>
<dbReference type="AlphaFoldDB" id="A0A5C3KHN8"/>
<dbReference type="Proteomes" id="UP000307440">
    <property type="component" value="Unassembled WGS sequence"/>
</dbReference>
<proteinExistence type="predicted"/>
<dbReference type="GO" id="GO:0008270">
    <property type="term" value="F:zinc ion binding"/>
    <property type="evidence" value="ECO:0007669"/>
    <property type="project" value="UniProtKB-KW"/>
</dbReference>
<evidence type="ECO:0000256" key="1">
    <source>
        <dbReference type="PROSITE-ProRule" id="PRU00042"/>
    </source>
</evidence>
<dbReference type="EMBL" id="ML210328">
    <property type="protein sequence ID" value="TFK19711.1"/>
    <property type="molecule type" value="Genomic_DNA"/>
</dbReference>
<evidence type="ECO:0000313" key="3">
    <source>
        <dbReference type="EMBL" id="TFK19711.1"/>
    </source>
</evidence>
<keyword evidence="4" id="KW-1185">Reference proteome</keyword>
<sequence length="901" mass="101341">MGRASRAALAAATKSFTCSQCGKHCRSQWGLKQHTNALHGQPTALLEDGEIEATVKQFHPRLTGIPVDASGNPLPRHIDPAAANVLDPTNQWSPFQNRHSFDFAHYHFVEVQSSAGQINKALDLWRAIAINATKDPNNNSAAWACTKDMYQSIDDIQQGSAPFQTVFIKYSGPLPENPLAWMLETYELSVRDARQVLHQQLSTTKFAGEFETRPYHQFETCGDKQRVWLNLMSGDWAYEEADTIYNEVEGSEGAMLVPIVSGTDKTTVSVATGHQEYHPYYISAGNLTNTARRSHGSGIIPVAFLPIPKSRIFALLRHWMTNPDIVWCPDGHYRRAIYSIGPVIADYPEQVWLACVVQNWCAKCDAKHDDLNNPNAGRRTHEKTDILLECFDPTILWKSFGVRADVVPFTYYYPHADIHKLMAPNLLHQLIKGTFKDHLVTWVGEYLVVKHGSEAEANKIIAEIDRRVSAAPTFPGLRRFPDGRDFSQWTGDDSKALMKVYLAAIVGFVPDDMVKCIAAFLNACYIFRRNVITWAALELAKLELAKFHAYREIFIETATRTTSVRVTKRSLLIYYRVKTHRCCERAMMLVTITRLDKLHALRQIFAEYGMLAGSTALYTALNLARDDGQRGELGDDHGAVAEYDENHHEAPASACDQSHMDDVCPSLRPRLSASVETAVRYVATYPTSLDELAIHPLIQAPALKTAFLEYLIALQRPNEPIPLDITSRVVFNGKLRVYHSASAYFYAPSDACGARGMQKQVLRCNPNWKDSARYDTVFVALNNTPTISGTKIGQLCLIFSFTNTESGAVHPCAFVNWFDTVGNQPDPITGMWVVERSPHLSERLFSIISIHSIVRNAHLMPVYGSRLLPERFLHTKSLDAFHKFYVNSFVDHHTHEFLSEL</sequence>
<dbReference type="Pfam" id="PF18759">
    <property type="entry name" value="Plavaka"/>
    <property type="match status" value="1"/>
</dbReference>
<keyword evidence="1" id="KW-0863">Zinc-finger</keyword>
<dbReference type="OrthoDB" id="3199698at2759"/>
<feature type="domain" description="C2H2-type" evidence="2">
    <location>
        <begin position="16"/>
        <end position="44"/>
    </location>
</feature>
<name>A0A5C3KHN8_COPMA</name>
<dbReference type="InterPro" id="IPR041078">
    <property type="entry name" value="Plavaka"/>
</dbReference>
<accession>A0A5C3KHN8</accession>
<reference evidence="3 4" key="1">
    <citation type="journal article" date="2019" name="Nat. Ecol. Evol.">
        <title>Megaphylogeny resolves global patterns of mushroom evolution.</title>
        <authorList>
            <person name="Varga T."/>
            <person name="Krizsan K."/>
            <person name="Foldi C."/>
            <person name="Dima B."/>
            <person name="Sanchez-Garcia M."/>
            <person name="Sanchez-Ramirez S."/>
            <person name="Szollosi G.J."/>
            <person name="Szarkandi J.G."/>
            <person name="Papp V."/>
            <person name="Albert L."/>
            <person name="Andreopoulos W."/>
            <person name="Angelini C."/>
            <person name="Antonin V."/>
            <person name="Barry K.W."/>
            <person name="Bougher N.L."/>
            <person name="Buchanan P."/>
            <person name="Buyck B."/>
            <person name="Bense V."/>
            <person name="Catcheside P."/>
            <person name="Chovatia M."/>
            <person name="Cooper J."/>
            <person name="Damon W."/>
            <person name="Desjardin D."/>
            <person name="Finy P."/>
            <person name="Geml J."/>
            <person name="Haridas S."/>
            <person name="Hughes K."/>
            <person name="Justo A."/>
            <person name="Karasinski D."/>
            <person name="Kautmanova I."/>
            <person name="Kiss B."/>
            <person name="Kocsube S."/>
            <person name="Kotiranta H."/>
            <person name="LaButti K.M."/>
            <person name="Lechner B.E."/>
            <person name="Liimatainen K."/>
            <person name="Lipzen A."/>
            <person name="Lukacs Z."/>
            <person name="Mihaltcheva S."/>
            <person name="Morgado L.N."/>
            <person name="Niskanen T."/>
            <person name="Noordeloos M.E."/>
            <person name="Ohm R.A."/>
            <person name="Ortiz-Santana B."/>
            <person name="Ovrebo C."/>
            <person name="Racz N."/>
            <person name="Riley R."/>
            <person name="Savchenko A."/>
            <person name="Shiryaev A."/>
            <person name="Soop K."/>
            <person name="Spirin V."/>
            <person name="Szebenyi C."/>
            <person name="Tomsovsky M."/>
            <person name="Tulloss R.E."/>
            <person name="Uehling J."/>
            <person name="Grigoriev I.V."/>
            <person name="Vagvolgyi C."/>
            <person name="Papp T."/>
            <person name="Martin F.M."/>
            <person name="Miettinen O."/>
            <person name="Hibbett D.S."/>
            <person name="Nagy L.G."/>
        </authorList>
    </citation>
    <scope>NUCLEOTIDE SEQUENCE [LARGE SCALE GENOMIC DNA]</scope>
    <source>
        <strain evidence="3 4">CBS 121175</strain>
    </source>
</reference>
<keyword evidence="1" id="KW-0862">Zinc</keyword>
<evidence type="ECO:0000313" key="4">
    <source>
        <dbReference type="Proteomes" id="UP000307440"/>
    </source>
</evidence>